<keyword evidence="4 5" id="KW-0472">Membrane</keyword>
<keyword evidence="2 5" id="KW-0812">Transmembrane</keyword>
<feature type="transmembrane region" description="Helical" evidence="5">
    <location>
        <begin position="26"/>
        <end position="46"/>
    </location>
</feature>
<dbReference type="Proteomes" id="UP000243723">
    <property type="component" value="Unassembled WGS sequence"/>
</dbReference>
<protein>
    <recommendedName>
        <fullName evidence="8">Sphingoid long-chain base transporter RSB1</fullName>
    </recommendedName>
</protein>
<keyword evidence="7" id="KW-1185">Reference proteome</keyword>
<dbReference type="PANTHER" id="PTHR31465:SF8">
    <property type="entry name" value="DOMAIN PROTEIN, PUTATIVE (AFU_ORTHOLOGUE AFUA_6G14140)-RELATED"/>
    <property type="match status" value="1"/>
</dbReference>
<feature type="transmembrane region" description="Helical" evidence="5">
    <location>
        <begin position="166"/>
        <end position="190"/>
    </location>
</feature>
<feature type="transmembrane region" description="Helical" evidence="5">
    <location>
        <begin position="258"/>
        <end position="282"/>
    </location>
</feature>
<dbReference type="GO" id="GO:0005886">
    <property type="term" value="C:plasma membrane"/>
    <property type="evidence" value="ECO:0007669"/>
    <property type="project" value="TreeGrafter"/>
</dbReference>
<comment type="subcellular location">
    <subcellularLocation>
        <location evidence="1">Membrane</location>
        <topology evidence="1">Multi-pass membrane protein</topology>
    </subcellularLocation>
</comment>
<dbReference type="PANTHER" id="PTHR31465">
    <property type="entry name" value="PROTEIN RTA1-RELATED"/>
    <property type="match status" value="1"/>
</dbReference>
<feature type="transmembrane region" description="Helical" evidence="5">
    <location>
        <begin position="86"/>
        <end position="108"/>
    </location>
</feature>
<dbReference type="GO" id="GO:0000324">
    <property type="term" value="C:fungal-type vacuole"/>
    <property type="evidence" value="ECO:0007669"/>
    <property type="project" value="TreeGrafter"/>
</dbReference>
<dbReference type="AlphaFoldDB" id="A0A2P7YBX3"/>
<accession>A0A2P7YBX3</accession>
<evidence type="ECO:0000256" key="4">
    <source>
        <dbReference type="ARBA" id="ARBA00023136"/>
    </source>
</evidence>
<dbReference type="InterPro" id="IPR007568">
    <property type="entry name" value="RTA1"/>
</dbReference>
<feature type="transmembrane region" description="Helical" evidence="5">
    <location>
        <begin position="218"/>
        <end position="238"/>
    </location>
</feature>
<feature type="transmembrane region" description="Helical" evidence="5">
    <location>
        <begin position="53"/>
        <end position="74"/>
    </location>
</feature>
<evidence type="ECO:0000256" key="3">
    <source>
        <dbReference type="ARBA" id="ARBA00022989"/>
    </source>
</evidence>
<proteinExistence type="predicted"/>
<organism evidence="6 7">
    <name type="scientific">Elsinoe australis</name>
    <dbReference type="NCBI Taxonomy" id="40998"/>
    <lineage>
        <taxon>Eukaryota</taxon>
        <taxon>Fungi</taxon>
        <taxon>Dikarya</taxon>
        <taxon>Ascomycota</taxon>
        <taxon>Pezizomycotina</taxon>
        <taxon>Dothideomycetes</taxon>
        <taxon>Dothideomycetidae</taxon>
        <taxon>Myriangiales</taxon>
        <taxon>Elsinoaceae</taxon>
        <taxon>Elsinoe</taxon>
    </lineage>
</organism>
<evidence type="ECO:0000313" key="6">
    <source>
        <dbReference type="EMBL" id="PSK33452.1"/>
    </source>
</evidence>
<keyword evidence="3 5" id="KW-1133">Transmembrane helix</keyword>
<evidence type="ECO:0000313" key="7">
    <source>
        <dbReference type="Proteomes" id="UP000243723"/>
    </source>
</evidence>
<comment type="caution">
    <text evidence="6">The sequence shown here is derived from an EMBL/GenBank/DDBJ whole genome shotgun (WGS) entry which is preliminary data.</text>
</comment>
<reference evidence="6 7" key="1">
    <citation type="submission" date="2017-05" db="EMBL/GenBank/DDBJ databases">
        <title>Draft genome sequence of Elsinoe australis.</title>
        <authorList>
            <person name="Cheng Q."/>
        </authorList>
    </citation>
    <scope>NUCLEOTIDE SEQUENCE [LARGE SCALE GENOMIC DNA]</scope>
    <source>
        <strain evidence="6 7">NL1</strain>
    </source>
</reference>
<sequence>MSRRLCTEVTSVCTVERTTYGYVPNLGGNATLLAIFAICALFHIGAGTYHRSWSFMVALAGGAIMEAIGYGGRIMMHNNVWDNNAFKIQICCLVLAPSFIAAGIYLSLKHIILYVGPEGSRLKPRLYTWIFIGFDVFSIVIQAGGGGIAAAAGPNDAKLLNTGNNLIVTGIAVQIATMAVCGLLALDYFIRHKRRASTGSPSSYMSSKSAPMISHKRFQIFVGVEVFAYVLVLIRCIYRLPEMSGGWGNPLMRNEKEFLILDGMMICLAVLAFTIFHPGWWFPPMTGKWQNKRKAAEGVDVPLSDSEKSSA</sequence>
<dbReference type="OrthoDB" id="4521223at2759"/>
<evidence type="ECO:0000256" key="2">
    <source>
        <dbReference type="ARBA" id="ARBA00022692"/>
    </source>
</evidence>
<evidence type="ECO:0008006" key="8">
    <source>
        <dbReference type="Google" id="ProtNLM"/>
    </source>
</evidence>
<dbReference type="STRING" id="40998.A0A2P7YBX3"/>
<name>A0A2P7YBX3_9PEZI</name>
<dbReference type="Pfam" id="PF04479">
    <property type="entry name" value="RTA1"/>
    <property type="match status" value="1"/>
</dbReference>
<evidence type="ECO:0000256" key="5">
    <source>
        <dbReference type="SAM" id="Phobius"/>
    </source>
</evidence>
<evidence type="ECO:0000256" key="1">
    <source>
        <dbReference type="ARBA" id="ARBA00004141"/>
    </source>
</evidence>
<feature type="transmembrane region" description="Helical" evidence="5">
    <location>
        <begin position="129"/>
        <end position="154"/>
    </location>
</feature>
<dbReference type="EMBL" id="NHZQ01000448">
    <property type="protein sequence ID" value="PSK33452.1"/>
    <property type="molecule type" value="Genomic_DNA"/>
</dbReference>
<gene>
    <name evidence="6" type="ORF">B9Z65_7339</name>
</gene>